<sequence length="310" mass="35264">MSVTALLQRPMSTRDIIVPNEFVVIQSQFSILLGMSTKEGQLELQNGWEHSVRTTWLLNWTHIHALCATGESYQCNAYHGEIRRGMMRGSPHLLQIWLLADIRPFCSSHPFSYIIDDRSLIACLRLVFQPSEHTFSEWRQFLEEFTPTQFLWTARWNPGGPMITGCTGIVGLPHLCHLESTLVFPSRVIRQLGGLQDIPTKADRLAYRFMWADSSSTNLYFLEYPTDDERVFSATSAYVAQFYSQDSVPVHWPRTAPIEVSQQLLQKPRASPKRPCVRSCSLSGRSEIDFAASLLILVQSLQITEGLRGT</sequence>
<reference evidence="1 2" key="1">
    <citation type="submission" date="2017-11" db="EMBL/GenBank/DDBJ databases">
        <title>De-novo sequencing of pomegranate (Punica granatum L.) genome.</title>
        <authorList>
            <person name="Akparov Z."/>
            <person name="Amiraslanov A."/>
            <person name="Hajiyeva S."/>
            <person name="Abbasov M."/>
            <person name="Kaur K."/>
            <person name="Hamwieh A."/>
            <person name="Solovyev V."/>
            <person name="Salamov A."/>
            <person name="Braich B."/>
            <person name="Kosarev P."/>
            <person name="Mahmoud A."/>
            <person name="Hajiyev E."/>
            <person name="Babayeva S."/>
            <person name="Izzatullayeva V."/>
            <person name="Mammadov A."/>
            <person name="Mammadov A."/>
            <person name="Sharifova S."/>
            <person name="Ojaghi J."/>
            <person name="Eynullazada K."/>
            <person name="Bayramov B."/>
            <person name="Abdulazimova A."/>
            <person name="Shahmuradov I."/>
        </authorList>
    </citation>
    <scope>NUCLEOTIDE SEQUENCE [LARGE SCALE GENOMIC DNA]</scope>
    <source>
        <strain evidence="2">cv. AG2017</strain>
        <tissue evidence="1">Leaf</tissue>
    </source>
</reference>
<evidence type="ECO:0000313" key="1">
    <source>
        <dbReference type="EMBL" id="PKI74541.1"/>
    </source>
</evidence>
<organism evidence="1 2">
    <name type="scientific">Punica granatum</name>
    <name type="common">Pomegranate</name>
    <dbReference type="NCBI Taxonomy" id="22663"/>
    <lineage>
        <taxon>Eukaryota</taxon>
        <taxon>Viridiplantae</taxon>
        <taxon>Streptophyta</taxon>
        <taxon>Embryophyta</taxon>
        <taxon>Tracheophyta</taxon>
        <taxon>Spermatophyta</taxon>
        <taxon>Magnoliopsida</taxon>
        <taxon>eudicotyledons</taxon>
        <taxon>Gunneridae</taxon>
        <taxon>Pentapetalae</taxon>
        <taxon>rosids</taxon>
        <taxon>malvids</taxon>
        <taxon>Myrtales</taxon>
        <taxon>Lythraceae</taxon>
        <taxon>Punica</taxon>
    </lineage>
</organism>
<dbReference type="AlphaFoldDB" id="A0A2I0L1F4"/>
<name>A0A2I0L1F4_PUNGR</name>
<gene>
    <name evidence="1" type="ORF">CRG98_005083</name>
</gene>
<dbReference type="EMBL" id="PGOL01000198">
    <property type="protein sequence ID" value="PKI74541.1"/>
    <property type="molecule type" value="Genomic_DNA"/>
</dbReference>
<evidence type="ECO:0000313" key="2">
    <source>
        <dbReference type="Proteomes" id="UP000233551"/>
    </source>
</evidence>
<evidence type="ECO:0008006" key="3">
    <source>
        <dbReference type="Google" id="ProtNLM"/>
    </source>
</evidence>
<comment type="caution">
    <text evidence="1">The sequence shown here is derived from an EMBL/GenBank/DDBJ whole genome shotgun (WGS) entry which is preliminary data.</text>
</comment>
<dbReference type="Proteomes" id="UP000233551">
    <property type="component" value="Unassembled WGS sequence"/>
</dbReference>
<accession>A0A2I0L1F4</accession>
<protein>
    <recommendedName>
        <fullName evidence="3">Aminotransferase-like plant mobile domain-containing protein</fullName>
    </recommendedName>
</protein>
<keyword evidence="2" id="KW-1185">Reference proteome</keyword>
<proteinExistence type="predicted"/>